<keyword evidence="5" id="KW-1185">Reference proteome</keyword>
<dbReference type="Proteomes" id="UP001302949">
    <property type="component" value="Unassembled WGS sequence"/>
</dbReference>
<dbReference type="RefSeq" id="WP_323295125.1">
    <property type="nucleotide sequence ID" value="NZ_JAYFUM010000003.1"/>
</dbReference>
<dbReference type="EMBL" id="JAYFUM010000003">
    <property type="protein sequence ID" value="MEA5137957.1"/>
    <property type="molecule type" value="Genomic_DNA"/>
</dbReference>
<dbReference type="InterPro" id="IPR036779">
    <property type="entry name" value="LysM_dom_sf"/>
</dbReference>
<feature type="region of interest" description="Disordered" evidence="1">
    <location>
        <begin position="105"/>
        <end position="128"/>
    </location>
</feature>
<dbReference type="Gene3D" id="2.40.40.10">
    <property type="entry name" value="RlpA-like domain"/>
    <property type="match status" value="1"/>
</dbReference>
<feature type="region of interest" description="Disordered" evidence="1">
    <location>
        <begin position="204"/>
        <end position="228"/>
    </location>
</feature>
<reference evidence="4 5" key="1">
    <citation type="submission" date="2023-12" db="EMBL/GenBank/DDBJ databases">
        <title>Novel species of the genus Arcicella isolated from rivers.</title>
        <authorList>
            <person name="Lu H."/>
        </authorList>
    </citation>
    <scope>NUCLEOTIDE SEQUENCE [LARGE SCALE GENOMIC DNA]</scope>
    <source>
        <strain evidence="4 5">KCTC 23307</strain>
    </source>
</reference>
<keyword evidence="2" id="KW-0732">Signal</keyword>
<name>A0ABU5Q5M2_9BACT</name>
<feature type="domain" description="LysM" evidence="3">
    <location>
        <begin position="45"/>
        <end position="88"/>
    </location>
</feature>
<dbReference type="PROSITE" id="PS51782">
    <property type="entry name" value="LYSM"/>
    <property type="match status" value="2"/>
</dbReference>
<evidence type="ECO:0000313" key="5">
    <source>
        <dbReference type="Proteomes" id="UP001302949"/>
    </source>
</evidence>
<evidence type="ECO:0000313" key="4">
    <source>
        <dbReference type="EMBL" id="MEA5137957.1"/>
    </source>
</evidence>
<gene>
    <name evidence="4" type="ORF">VB248_02355</name>
</gene>
<dbReference type="Pfam" id="PF01476">
    <property type="entry name" value="LysM"/>
    <property type="match status" value="2"/>
</dbReference>
<accession>A0ABU5Q5M2</accession>
<comment type="caution">
    <text evidence="4">The sequence shown here is derived from an EMBL/GenBank/DDBJ whole genome shotgun (WGS) entry which is preliminary data.</text>
</comment>
<feature type="domain" description="LysM" evidence="3">
    <location>
        <begin position="132"/>
        <end position="176"/>
    </location>
</feature>
<dbReference type="PANTHER" id="PTHR33734:SF22">
    <property type="entry name" value="MEMBRANE-BOUND LYTIC MUREIN TRANSGLYCOSYLASE D"/>
    <property type="match status" value="1"/>
</dbReference>
<dbReference type="SMART" id="SM00257">
    <property type="entry name" value="LysM"/>
    <property type="match status" value="2"/>
</dbReference>
<dbReference type="CDD" id="cd00118">
    <property type="entry name" value="LysM"/>
    <property type="match status" value="2"/>
</dbReference>
<feature type="signal peptide" evidence="2">
    <location>
        <begin position="1"/>
        <end position="26"/>
    </location>
</feature>
<sequence length="331" mass="36485">MKYSPKSVASFVITLALSTIHLSSFATKALVDSVGVRREGTKTYVIHKVEPKQTLYAVLRKYGITMSDFHAANPGVSESINIGQLIKVPYNKPYNPNATAAHSPSTYSPYLYQSSGQTNTPAPSTYEQPKSSTHVVEAGQGLFSIAAKYRVSVSDLRKWNNLSVDQPISAGQLLIVDSKEYERVKKLIEPPTTTRYQEQPIVSRPSEVATEAPKYKQPYRAEEQPAVETKPTTEVVRTASGYKRTIETGLAELIDVEDSSGKYLALHRSAGIGTLLNVKNLANGQSIWVKVVGKLPDIGSDKVILKLSPRAFEKLNPTEKRIRAEVNYMTP</sequence>
<evidence type="ECO:0000259" key="3">
    <source>
        <dbReference type="PROSITE" id="PS51782"/>
    </source>
</evidence>
<evidence type="ECO:0000256" key="1">
    <source>
        <dbReference type="SAM" id="MobiDB-lite"/>
    </source>
</evidence>
<dbReference type="Gene3D" id="3.10.350.10">
    <property type="entry name" value="LysM domain"/>
    <property type="match status" value="2"/>
</dbReference>
<dbReference type="InterPro" id="IPR036908">
    <property type="entry name" value="RlpA-like_sf"/>
</dbReference>
<feature type="chain" id="PRO_5046040673" evidence="2">
    <location>
        <begin position="27"/>
        <end position="331"/>
    </location>
</feature>
<dbReference type="InterPro" id="IPR018392">
    <property type="entry name" value="LysM"/>
</dbReference>
<protein>
    <submittedName>
        <fullName evidence="4">LysM peptidoglycan-binding domain-containing protein</fullName>
    </submittedName>
</protein>
<dbReference type="PANTHER" id="PTHR33734">
    <property type="entry name" value="LYSM DOMAIN-CONTAINING GPI-ANCHORED PROTEIN 2"/>
    <property type="match status" value="1"/>
</dbReference>
<organism evidence="4 5">
    <name type="scientific">Arcicella rigui</name>
    <dbReference type="NCBI Taxonomy" id="797020"/>
    <lineage>
        <taxon>Bacteria</taxon>
        <taxon>Pseudomonadati</taxon>
        <taxon>Bacteroidota</taxon>
        <taxon>Cytophagia</taxon>
        <taxon>Cytophagales</taxon>
        <taxon>Flectobacillaceae</taxon>
        <taxon>Arcicella</taxon>
    </lineage>
</organism>
<evidence type="ECO:0000256" key="2">
    <source>
        <dbReference type="SAM" id="SignalP"/>
    </source>
</evidence>
<dbReference type="SUPFAM" id="SSF54106">
    <property type="entry name" value="LysM domain"/>
    <property type="match status" value="2"/>
</dbReference>
<proteinExistence type="predicted"/>